<gene>
    <name evidence="1" type="ORF">M9H77_25029</name>
</gene>
<evidence type="ECO:0000313" key="1">
    <source>
        <dbReference type="EMBL" id="KAI5656236.1"/>
    </source>
</evidence>
<dbReference type="EMBL" id="CM044706">
    <property type="protein sequence ID" value="KAI5656236.1"/>
    <property type="molecule type" value="Genomic_DNA"/>
</dbReference>
<keyword evidence="2" id="KW-1185">Reference proteome</keyword>
<dbReference type="Proteomes" id="UP001060085">
    <property type="component" value="Linkage Group LG06"/>
</dbReference>
<sequence length="130" mass="14749">MSRPNSAFPFLLLIFLSIFSCFCSNVTTAQIDHSSLEQISQALEMPLNASFPTEFVAEDGGDGDIEEINGRRLLHYYQRHYYISYGALSANRIPCPARSGRSYYTHRCHKSNSPVNPYTRGCSSITRCRR</sequence>
<name>A0ACC0A9R5_CATRO</name>
<accession>A0ACC0A9R5</accession>
<reference evidence="2" key="1">
    <citation type="journal article" date="2023" name="Nat. Plants">
        <title>Single-cell RNA sequencing provides a high-resolution roadmap for understanding the multicellular compartmentation of specialized metabolism.</title>
        <authorList>
            <person name="Sun S."/>
            <person name="Shen X."/>
            <person name="Li Y."/>
            <person name="Li Y."/>
            <person name="Wang S."/>
            <person name="Li R."/>
            <person name="Zhang H."/>
            <person name="Shen G."/>
            <person name="Guo B."/>
            <person name="Wei J."/>
            <person name="Xu J."/>
            <person name="St-Pierre B."/>
            <person name="Chen S."/>
            <person name="Sun C."/>
        </authorList>
    </citation>
    <scope>NUCLEOTIDE SEQUENCE [LARGE SCALE GENOMIC DNA]</scope>
</reference>
<organism evidence="1 2">
    <name type="scientific">Catharanthus roseus</name>
    <name type="common">Madagascar periwinkle</name>
    <name type="synonym">Vinca rosea</name>
    <dbReference type="NCBI Taxonomy" id="4058"/>
    <lineage>
        <taxon>Eukaryota</taxon>
        <taxon>Viridiplantae</taxon>
        <taxon>Streptophyta</taxon>
        <taxon>Embryophyta</taxon>
        <taxon>Tracheophyta</taxon>
        <taxon>Spermatophyta</taxon>
        <taxon>Magnoliopsida</taxon>
        <taxon>eudicotyledons</taxon>
        <taxon>Gunneridae</taxon>
        <taxon>Pentapetalae</taxon>
        <taxon>asterids</taxon>
        <taxon>lamiids</taxon>
        <taxon>Gentianales</taxon>
        <taxon>Apocynaceae</taxon>
        <taxon>Rauvolfioideae</taxon>
        <taxon>Vinceae</taxon>
        <taxon>Catharanthinae</taxon>
        <taxon>Catharanthus</taxon>
    </lineage>
</organism>
<protein>
    <submittedName>
        <fullName evidence="1">Uncharacterized protein</fullName>
    </submittedName>
</protein>
<comment type="caution">
    <text evidence="1">The sequence shown here is derived from an EMBL/GenBank/DDBJ whole genome shotgun (WGS) entry which is preliminary data.</text>
</comment>
<evidence type="ECO:0000313" key="2">
    <source>
        <dbReference type="Proteomes" id="UP001060085"/>
    </source>
</evidence>
<proteinExistence type="predicted"/>